<sequence length="39" mass="4411">MTHTLKKLFFCLFLCSGYANAQVNTVPLNQLGKSRSDYT</sequence>
<accession>A0ABN0K8F7</accession>
<dbReference type="EMBL" id="APQI01000004">
    <property type="protein sequence ID" value="ENV99871.1"/>
    <property type="molecule type" value="Genomic_DNA"/>
</dbReference>
<dbReference type="Proteomes" id="UP000013024">
    <property type="component" value="Unassembled WGS sequence"/>
</dbReference>
<proteinExistence type="predicted"/>
<keyword evidence="1" id="KW-0732">Signal</keyword>
<organism evidence="2 3">
    <name type="scientific">Acinetobacter calcoaceticus DSM 30006 = CIP 81.8</name>
    <dbReference type="NCBI Taxonomy" id="981331"/>
    <lineage>
        <taxon>Bacteria</taxon>
        <taxon>Pseudomonadati</taxon>
        <taxon>Pseudomonadota</taxon>
        <taxon>Gammaproteobacteria</taxon>
        <taxon>Moraxellales</taxon>
        <taxon>Moraxellaceae</taxon>
        <taxon>Acinetobacter</taxon>
        <taxon>Acinetobacter calcoaceticus/baumannii complex</taxon>
    </lineage>
</organism>
<comment type="caution">
    <text evidence="2">The sequence shown here is derived from an EMBL/GenBank/DDBJ whole genome shotgun (WGS) entry which is preliminary data.</text>
</comment>
<feature type="chain" id="PRO_5045352209" evidence="1">
    <location>
        <begin position="22"/>
        <end position="39"/>
    </location>
</feature>
<evidence type="ECO:0000313" key="3">
    <source>
        <dbReference type="Proteomes" id="UP000013024"/>
    </source>
</evidence>
<name>A0ABN0K8F7_ACICA</name>
<feature type="signal peptide" evidence="1">
    <location>
        <begin position="1"/>
        <end position="21"/>
    </location>
</feature>
<protein>
    <submittedName>
        <fullName evidence="2">Uncharacterized protein</fullName>
    </submittedName>
</protein>
<evidence type="ECO:0000313" key="2">
    <source>
        <dbReference type="EMBL" id="ENV99871.1"/>
    </source>
</evidence>
<evidence type="ECO:0000256" key="1">
    <source>
        <dbReference type="SAM" id="SignalP"/>
    </source>
</evidence>
<gene>
    <name evidence="2" type="ORF">F936_02959</name>
</gene>
<reference evidence="2 3" key="1">
    <citation type="submission" date="2013-02" db="EMBL/GenBank/DDBJ databases">
        <title>The Genome Sequence of Acinetobacter calcoaceticus CIP 81.8.</title>
        <authorList>
            <consortium name="The Broad Institute Genome Sequencing Platform"/>
            <consortium name="The Broad Institute Genome Sequencing Center for Infectious Disease"/>
            <person name="Cerqueira G."/>
            <person name="Feldgarden M."/>
            <person name="Courvalin P."/>
            <person name="Perichon B."/>
            <person name="Grillot-Courvalin C."/>
            <person name="Clermont D."/>
            <person name="Rocha E."/>
            <person name="Yoon E.-J."/>
            <person name="Nemec A."/>
            <person name="Walker B."/>
            <person name="Young S.K."/>
            <person name="Zeng Q."/>
            <person name="Gargeya S."/>
            <person name="Fitzgerald M."/>
            <person name="Haas B."/>
            <person name="Abouelleil A."/>
            <person name="Alvarado L."/>
            <person name="Arachchi H.M."/>
            <person name="Berlin A.M."/>
            <person name="Chapman S.B."/>
            <person name="Dewar J."/>
            <person name="Goldberg J."/>
            <person name="Griggs A."/>
            <person name="Gujja S."/>
            <person name="Hansen M."/>
            <person name="Howarth C."/>
            <person name="Imamovic A."/>
            <person name="Larimer J."/>
            <person name="McCowan C."/>
            <person name="Murphy C."/>
            <person name="Neiman D."/>
            <person name="Pearson M."/>
            <person name="Priest M."/>
            <person name="Roberts A."/>
            <person name="Saif S."/>
            <person name="Shea T."/>
            <person name="Sisk P."/>
            <person name="Sykes S."/>
            <person name="Wortman J."/>
            <person name="Nusbaum C."/>
            <person name="Birren B."/>
        </authorList>
    </citation>
    <scope>NUCLEOTIDE SEQUENCE [LARGE SCALE GENOMIC DNA]</scope>
    <source>
        <strain evidence="2 3">CIP 81.8</strain>
    </source>
</reference>
<keyword evidence="3" id="KW-1185">Reference proteome</keyword>